<protein>
    <submittedName>
        <fullName evidence="1">Uncharacterized protein</fullName>
    </submittedName>
</protein>
<accession>A0A2U3P2R6</accession>
<name>A0A2U3P2R6_9MYCO</name>
<organism evidence="1 2">
    <name type="scientific">Mycobacterium numidiamassiliense</name>
    <dbReference type="NCBI Taxonomy" id="1841861"/>
    <lineage>
        <taxon>Bacteria</taxon>
        <taxon>Bacillati</taxon>
        <taxon>Actinomycetota</taxon>
        <taxon>Actinomycetes</taxon>
        <taxon>Mycobacteriales</taxon>
        <taxon>Mycobacteriaceae</taxon>
        <taxon>Mycobacterium</taxon>
    </lineage>
</organism>
<sequence length="385" mass="43320">VLSPFDDYPIHPSADPIATPATGDPNHYDRYWFNGHQRDGGFYFGAAMGHYPVRGIIDAAFSLVKDGVEHSIFASGAMPLDRATTVGPIRIEVTEPMRTIRFVVEPNEHDISCDLTFRATTVAIEEPRQQRRSPEGILLTDHTRLTQWGSWEGAVVVDGNELRIDPGEVSGTRDRSWGVRPVGEQLQVQRQPMPFQVFWLWAPLHFGDRFTHLALHEYEDGRRWLESALILDPIPAGASPYGKEGVRECHDIDYELEWEPGRREIKRARLAFHDPVEGKTLVEIEKVLTFRMRGIGYWHPHWGHGSFHGPLETGRESIRLDDFDPIDFSSIHIQNLVLAKMGDRRGVGVVEQIHLGPHQPTGLTGFLDGHPGGIGQGSTPFTVSR</sequence>
<evidence type="ECO:0000313" key="2">
    <source>
        <dbReference type="Proteomes" id="UP000240424"/>
    </source>
</evidence>
<feature type="non-terminal residue" evidence="1">
    <location>
        <position position="1"/>
    </location>
</feature>
<dbReference type="Proteomes" id="UP000240424">
    <property type="component" value="Unassembled WGS sequence"/>
</dbReference>
<dbReference type="SUPFAM" id="SSF159245">
    <property type="entry name" value="AttH-like"/>
    <property type="match status" value="1"/>
</dbReference>
<dbReference type="STRING" id="1841861.GCA_900157365_04430"/>
<proteinExistence type="predicted"/>
<gene>
    <name evidence="1" type="ORF">MNAB215_228</name>
</gene>
<dbReference type="AlphaFoldDB" id="A0A2U3P2R6"/>
<dbReference type="EMBL" id="FUEZ01000003">
    <property type="protein sequence ID" value="SPM38053.1"/>
    <property type="molecule type" value="Genomic_DNA"/>
</dbReference>
<keyword evidence="2" id="KW-1185">Reference proteome</keyword>
<reference evidence="1 2" key="1">
    <citation type="submission" date="2017-01" db="EMBL/GenBank/DDBJ databases">
        <authorList>
            <consortium name="Urmite Genomes"/>
        </authorList>
    </citation>
    <scope>NUCLEOTIDE SEQUENCE [LARGE SCALE GENOMIC DNA]</scope>
    <source>
        <strain evidence="1 2">AB215</strain>
    </source>
</reference>
<evidence type="ECO:0000313" key="1">
    <source>
        <dbReference type="EMBL" id="SPM38053.1"/>
    </source>
</evidence>